<feature type="domain" description="Inner membrane protein YgaP-like transmembrane" evidence="2">
    <location>
        <begin position="1"/>
        <end position="60"/>
    </location>
</feature>
<organism evidence="3">
    <name type="scientific">hydrothermal vent metagenome</name>
    <dbReference type="NCBI Taxonomy" id="652676"/>
    <lineage>
        <taxon>unclassified sequences</taxon>
        <taxon>metagenomes</taxon>
        <taxon>ecological metagenomes</taxon>
    </lineage>
</organism>
<sequence>MQCNVGREDKIVRFVVGVFVIGAGFYYGSYLGVIGVVLVFTALFGLCPAYSIFGISTCKKD</sequence>
<keyword evidence="1" id="KW-0472">Membrane</keyword>
<name>A0A1W1DR71_9ZZZZ</name>
<feature type="transmembrane region" description="Helical" evidence="1">
    <location>
        <begin position="34"/>
        <end position="55"/>
    </location>
</feature>
<keyword evidence="1" id="KW-1133">Transmembrane helix</keyword>
<proteinExistence type="predicted"/>
<evidence type="ECO:0000256" key="1">
    <source>
        <dbReference type="SAM" id="Phobius"/>
    </source>
</evidence>
<keyword evidence="1" id="KW-0812">Transmembrane</keyword>
<accession>A0A1W1DR71</accession>
<evidence type="ECO:0000313" key="3">
    <source>
        <dbReference type="EMBL" id="SFV84220.1"/>
    </source>
</evidence>
<dbReference type="InterPro" id="IPR021309">
    <property type="entry name" value="YgaP-like_TM"/>
</dbReference>
<dbReference type="AlphaFoldDB" id="A0A1W1DR71"/>
<gene>
    <name evidence="3" type="ORF">MNB_SUP05-9-810</name>
</gene>
<dbReference type="EMBL" id="FPHX01000058">
    <property type="protein sequence ID" value="SFV84220.1"/>
    <property type="molecule type" value="Genomic_DNA"/>
</dbReference>
<dbReference type="Pfam" id="PF11127">
    <property type="entry name" value="YgaP-like_TM"/>
    <property type="match status" value="1"/>
</dbReference>
<evidence type="ECO:0000259" key="2">
    <source>
        <dbReference type="Pfam" id="PF11127"/>
    </source>
</evidence>
<protein>
    <recommendedName>
        <fullName evidence="2">Inner membrane protein YgaP-like transmembrane domain-containing protein</fullName>
    </recommendedName>
</protein>
<feature type="transmembrane region" description="Helical" evidence="1">
    <location>
        <begin position="12"/>
        <end position="28"/>
    </location>
</feature>
<reference evidence="3" key="1">
    <citation type="submission" date="2016-10" db="EMBL/GenBank/DDBJ databases">
        <authorList>
            <person name="de Groot N.N."/>
        </authorList>
    </citation>
    <scope>NUCLEOTIDE SEQUENCE</scope>
</reference>